<dbReference type="EMBL" id="CAJHUB010000711">
    <property type="protein sequence ID" value="CAD7679378.1"/>
    <property type="molecule type" value="Genomic_DNA"/>
</dbReference>
<dbReference type="Proteomes" id="UP000645828">
    <property type="component" value="Unassembled WGS sequence"/>
</dbReference>
<comment type="caution">
    <text evidence="1">The sequence shown here is derived from an EMBL/GenBank/DDBJ whole genome shotgun (WGS) entry which is preliminary data.</text>
</comment>
<accession>A0A811YS25</accession>
<sequence>MAAQNCSSFLIKRNKQTNSMEPSNLKACNSFCYNRLIHHCGHAASGPQQTVVVVIKRSWGQ</sequence>
<keyword evidence="3" id="KW-1185">Reference proteome</keyword>
<dbReference type="AlphaFoldDB" id="A0A811YS25"/>
<evidence type="ECO:0000313" key="2">
    <source>
        <dbReference type="EMBL" id="CAD7688141.1"/>
    </source>
</evidence>
<proteinExistence type="predicted"/>
<evidence type="ECO:0000313" key="3">
    <source>
        <dbReference type="Proteomes" id="UP000645828"/>
    </source>
</evidence>
<reference evidence="1" key="1">
    <citation type="submission" date="2020-12" db="EMBL/GenBank/DDBJ databases">
        <authorList>
            <consortium name="Molecular Ecology Group"/>
        </authorList>
    </citation>
    <scope>NUCLEOTIDE SEQUENCE</scope>
    <source>
        <strain evidence="1">TBG_1078</strain>
    </source>
</reference>
<protein>
    <submittedName>
        <fullName evidence="1">(raccoon dog) hypothetical protein</fullName>
    </submittedName>
</protein>
<organism evidence="1 3">
    <name type="scientific">Nyctereutes procyonoides</name>
    <name type="common">Raccoon dog</name>
    <name type="synonym">Canis procyonoides</name>
    <dbReference type="NCBI Taxonomy" id="34880"/>
    <lineage>
        <taxon>Eukaryota</taxon>
        <taxon>Metazoa</taxon>
        <taxon>Chordata</taxon>
        <taxon>Craniata</taxon>
        <taxon>Vertebrata</taxon>
        <taxon>Euteleostomi</taxon>
        <taxon>Mammalia</taxon>
        <taxon>Eutheria</taxon>
        <taxon>Laurasiatheria</taxon>
        <taxon>Carnivora</taxon>
        <taxon>Caniformia</taxon>
        <taxon>Canidae</taxon>
        <taxon>Nyctereutes</taxon>
    </lineage>
</organism>
<gene>
    <name evidence="1" type="ORF">NYPRO_LOCUS12177</name>
    <name evidence="2" type="ORF">NYPRO_LOCUS20934</name>
</gene>
<dbReference type="Gene3D" id="3.30.390.110">
    <property type="match status" value="1"/>
</dbReference>
<dbReference type="EMBL" id="CAJHUB010000765">
    <property type="protein sequence ID" value="CAD7688141.1"/>
    <property type="molecule type" value="Genomic_DNA"/>
</dbReference>
<evidence type="ECO:0000313" key="1">
    <source>
        <dbReference type="EMBL" id="CAD7679378.1"/>
    </source>
</evidence>
<name>A0A811YS25_NYCPR</name>